<evidence type="ECO:0000313" key="3">
    <source>
        <dbReference type="Proteomes" id="UP001634393"/>
    </source>
</evidence>
<accession>A0ABD3UQP1</accession>
<dbReference type="AlphaFoldDB" id="A0ABD3UQP1"/>
<keyword evidence="1" id="KW-1133">Transmembrane helix</keyword>
<feature type="transmembrane region" description="Helical" evidence="1">
    <location>
        <begin position="6"/>
        <end position="29"/>
    </location>
</feature>
<name>A0ABD3UQP1_9LAMI</name>
<evidence type="ECO:0000256" key="1">
    <source>
        <dbReference type="SAM" id="Phobius"/>
    </source>
</evidence>
<gene>
    <name evidence="2" type="ORF">ACJIZ3_012705</name>
</gene>
<reference evidence="2 3" key="1">
    <citation type="submission" date="2024-12" db="EMBL/GenBank/DDBJ databases">
        <title>The unique morphological basis and parallel evolutionary history of personate flowers in Penstemon.</title>
        <authorList>
            <person name="Depatie T.H."/>
            <person name="Wessinger C.A."/>
        </authorList>
    </citation>
    <scope>NUCLEOTIDE SEQUENCE [LARGE SCALE GENOMIC DNA]</scope>
    <source>
        <strain evidence="2">WTNN_2</strain>
        <tissue evidence="2">Leaf</tissue>
    </source>
</reference>
<dbReference type="Proteomes" id="UP001634393">
    <property type="component" value="Unassembled WGS sequence"/>
</dbReference>
<proteinExistence type="predicted"/>
<sequence length="39" mass="4697">MEPLLLGNSLFLFFLFFLLYVLISIFYLFSRLISSELYL</sequence>
<keyword evidence="1" id="KW-0472">Membrane</keyword>
<protein>
    <recommendedName>
        <fullName evidence="4">ATP synthase F0 subunit 8</fullName>
    </recommendedName>
</protein>
<keyword evidence="3" id="KW-1185">Reference proteome</keyword>
<keyword evidence="1" id="KW-0812">Transmembrane</keyword>
<evidence type="ECO:0008006" key="4">
    <source>
        <dbReference type="Google" id="ProtNLM"/>
    </source>
</evidence>
<comment type="caution">
    <text evidence="2">The sequence shown here is derived from an EMBL/GenBank/DDBJ whole genome shotgun (WGS) entry which is preliminary data.</text>
</comment>
<evidence type="ECO:0000313" key="2">
    <source>
        <dbReference type="EMBL" id="KAL3850823.1"/>
    </source>
</evidence>
<organism evidence="2 3">
    <name type="scientific">Penstemon smallii</name>
    <dbReference type="NCBI Taxonomy" id="265156"/>
    <lineage>
        <taxon>Eukaryota</taxon>
        <taxon>Viridiplantae</taxon>
        <taxon>Streptophyta</taxon>
        <taxon>Embryophyta</taxon>
        <taxon>Tracheophyta</taxon>
        <taxon>Spermatophyta</taxon>
        <taxon>Magnoliopsida</taxon>
        <taxon>eudicotyledons</taxon>
        <taxon>Gunneridae</taxon>
        <taxon>Pentapetalae</taxon>
        <taxon>asterids</taxon>
        <taxon>lamiids</taxon>
        <taxon>Lamiales</taxon>
        <taxon>Plantaginaceae</taxon>
        <taxon>Cheloneae</taxon>
        <taxon>Penstemon</taxon>
    </lineage>
</organism>
<dbReference type="EMBL" id="JBJXBP010000001">
    <property type="protein sequence ID" value="KAL3850823.1"/>
    <property type="molecule type" value="Genomic_DNA"/>
</dbReference>